<protein>
    <recommendedName>
        <fullName evidence="10">Small ribosomal subunit biogenesis GTPase RsgA</fullName>
        <ecNumber evidence="10">3.6.1.-</ecNumber>
    </recommendedName>
</protein>
<name>A0A1M6JA72_9CLOT</name>
<organism evidence="13 14">
    <name type="scientific">Hathewaya proteolytica DSM 3090</name>
    <dbReference type="NCBI Taxonomy" id="1121331"/>
    <lineage>
        <taxon>Bacteria</taxon>
        <taxon>Bacillati</taxon>
        <taxon>Bacillota</taxon>
        <taxon>Clostridia</taxon>
        <taxon>Eubacteriales</taxon>
        <taxon>Clostridiaceae</taxon>
        <taxon>Hathewaya</taxon>
    </lineage>
</organism>
<keyword evidence="7 10" id="KW-0862">Zinc</keyword>
<dbReference type="GO" id="GO:0042274">
    <property type="term" value="P:ribosomal small subunit biogenesis"/>
    <property type="evidence" value="ECO:0007669"/>
    <property type="project" value="UniProtKB-UniRule"/>
</dbReference>
<keyword evidence="4 10" id="KW-0699">rRNA-binding</keyword>
<evidence type="ECO:0000256" key="10">
    <source>
        <dbReference type="HAMAP-Rule" id="MF_01820"/>
    </source>
</evidence>
<feature type="binding site" evidence="10">
    <location>
        <position position="249"/>
    </location>
    <ligand>
        <name>Zn(2+)</name>
        <dbReference type="ChEBI" id="CHEBI:29105"/>
    </ligand>
</feature>
<dbReference type="PROSITE" id="PS51721">
    <property type="entry name" value="G_CP"/>
    <property type="match status" value="1"/>
</dbReference>
<reference evidence="13 14" key="1">
    <citation type="submission" date="2016-11" db="EMBL/GenBank/DDBJ databases">
        <authorList>
            <person name="Jaros S."/>
            <person name="Januszkiewicz K."/>
            <person name="Wedrychowicz H."/>
        </authorList>
    </citation>
    <scope>NUCLEOTIDE SEQUENCE [LARGE SCALE GENOMIC DNA]</scope>
    <source>
        <strain evidence="13 14">DSM 3090</strain>
    </source>
</reference>
<keyword evidence="1 10" id="KW-0963">Cytoplasm</keyword>
<feature type="binding site" evidence="10">
    <location>
        <position position="255"/>
    </location>
    <ligand>
        <name>Zn(2+)</name>
        <dbReference type="ChEBI" id="CHEBI:29105"/>
    </ligand>
</feature>
<keyword evidence="3 10" id="KW-0479">Metal-binding</keyword>
<dbReference type="EMBL" id="FRAD01000003">
    <property type="protein sequence ID" value="SHJ43573.1"/>
    <property type="molecule type" value="Genomic_DNA"/>
</dbReference>
<keyword evidence="6 10" id="KW-0378">Hydrolase</keyword>
<dbReference type="RefSeq" id="WP_072901128.1">
    <property type="nucleotide sequence ID" value="NZ_FRAD01000003.1"/>
</dbReference>
<dbReference type="CDD" id="cd01854">
    <property type="entry name" value="YjeQ_EngC"/>
    <property type="match status" value="1"/>
</dbReference>
<comment type="function">
    <text evidence="10">One of several proteins that assist in the late maturation steps of the functional core of the 30S ribosomal subunit. Helps release RbfA from mature subunits. May play a role in the assembly of ribosomal proteins into the subunit. Circularly permuted GTPase that catalyzes slow GTP hydrolysis, GTPase activity is stimulated by the 30S ribosomal subunit.</text>
</comment>
<dbReference type="GO" id="GO:0046872">
    <property type="term" value="F:metal ion binding"/>
    <property type="evidence" value="ECO:0007669"/>
    <property type="project" value="UniProtKB-KW"/>
</dbReference>
<keyword evidence="5 10" id="KW-0547">Nucleotide-binding</keyword>
<dbReference type="PANTHER" id="PTHR32120">
    <property type="entry name" value="SMALL RIBOSOMAL SUBUNIT BIOGENESIS GTPASE RSGA"/>
    <property type="match status" value="1"/>
</dbReference>
<keyword evidence="2 10" id="KW-0690">Ribosome biogenesis</keyword>
<feature type="binding site" evidence="10">
    <location>
        <position position="247"/>
    </location>
    <ligand>
        <name>Zn(2+)</name>
        <dbReference type="ChEBI" id="CHEBI:29105"/>
    </ligand>
</feature>
<dbReference type="GO" id="GO:0003924">
    <property type="term" value="F:GTPase activity"/>
    <property type="evidence" value="ECO:0007669"/>
    <property type="project" value="UniProtKB-UniRule"/>
</dbReference>
<dbReference type="CDD" id="cd04466">
    <property type="entry name" value="S1_YloQ_GTPase"/>
    <property type="match status" value="1"/>
</dbReference>
<dbReference type="Gene3D" id="1.10.40.50">
    <property type="entry name" value="Probable gtpase engc, domain 3"/>
    <property type="match status" value="1"/>
</dbReference>
<accession>A0A1M6JA72</accession>
<feature type="domain" description="CP-type G" evidence="12">
    <location>
        <begin position="62"/>
        <end position="218"/>
    </location>
</feature>
<proteinExistence type="inferred from homology"/>
<evidence type="ECO:0000256" key="7">
    <source>
        <dbReference type="ARBA" id="ARBA00022833"/>
    </source>
</evidence>
<gene>
    <name evidence="10" type="primary">rsgA</name>
    <name evidence="13" type="ORF">SAMN02745248_00106</name>
</gene>
<comment type="subcellular location">
    <subcellularLocation>
        <location evidence="10">Cytoplasm</location>
    </subcellularLocation>
</comment>
<dbReference type="Gene3D" id="3.40.50.300">
    <property type="entry name" value="P-loop containing nucleotide triphosphate hydrolases"/>
    <property type="match status" value="1"/>
</dbReference>
<evidence type="ECO:0000313" key="13">
    <source>
        <dbReference type="EMBL" id="SHJ43573.1"/>
    </source>
</evidence>
<evidence type="ECO:0000256" key="3">
    <source>
        <dbReference type="ARBA" id="ARBA00022723"/>
    </source>
</evidence>
<dbReference type="PANTHER" id="PTHR32120:SF11">
    <property type="entry name" value="SMALL RIBOSOMAL SUBUNIT BIOGENESIS GTPASE RSGA 1, MITOCHONDRIAL-RELATED"/>
    <property type="match status" value="1"/>
</dbReference>
<dbReference type="EC" id="3.6.1.-" evidence="10"/>
<comment type="similarity">
    <text evidence="10">Belongs to the TRAFAC class YlqF/YawG GTPase family. RsgA subfamily.</text>
</comment>
<dbReference type="STRING" id="1121331.SAMN02745248_00106"/>
<evidence type="ECO:0000313" key="14">
    <source>
        <dbReference type="Proteomes" id="UP000183952"/>
    </source>
</evidence>
<comment type="subunit">
    <text evidence="10">Monomer. Associates with 30S ribosomal subunit, binds 16S rRNA.</text>
</comment>
<dbReference type="NCBIfam" id="TIGR00157">
    <property type="entry name" value="ribosome small subunit-dependent GTPase A"/>
    <property type="match status" value="1"/>
</dbReference>
<dbReference type="SUPFAM" id="SSF50249">
    <property type="entry name" value="Nucleic acid-binding proteins"/>
    <property type="match status" value="1"/>
</dbReference>
<evidence type="ECO:0000256" key="8">
    <source>
        <dbReference type="ARBA" id="ARBA00022884"/>
    </source>
</evidence>
<evidence type="ECO:0000256" key="6">
    <source>
        <dbReference type="ARBA" id="ARBA00022801"/>
    </source>
</evidence>
<dbReference type="OrthoDB" id="9809485at2"/>
<dbReference type="InterPro" id="IPR031944">
    <property type="entry name" value="RsgA_N"/>
</dbReference>
<keyword evidence="8 10" id="KW-0694">RNA-binding</keyword>
<dbReference type="HAMAP" id="MF_01820">
    <property type="entry name" value="GTPase_RsgA"/>
    <property type="match status" value="1"/>
</dbReference>
<dbReference type="AlphaFoldDB" id="A0A1M6JA72"/>
<evidence type="ECO:0000259" key="12">
    <source>
        <dbReference type="PROSITE" id="PS51721"/>
    </source>
</evidence>
<dbReference type="SUPFAM" id="SSF52540">
    <property type="entry name" value="P-loop containing nucleoside triphosphate hydrolases"/>
    <property type="match status" value="1"/>
</dbReference>
<dbReference type="PROSITE" id="PS50936">
    <property type="entry name" value="ENGC_GTPASE"/>
    <property type="match status" value="1"/>
</dbReference>
<comment type="cofactor">
    <cofactor evidence="10">
        <name>Zn(2+)</name>
        <dbReference type="ChEBI" id="CHEBI:29105"/>
    </cofactor>
    <text evidence="10">Binds 1 zinc ion per subunit.</text>
</comment>
<dbReference type="GO" id="GO:0005737">
    <property type="term" value="C:cytoplasm"/>
    <property type="evidence" value="ECO:0007669"/>
    <property type="project" value="UniProtKB-SubCell"/>
</dbReference>
<dbReference type="Pfam" id="PF16745">
    <property type="entry name" value="RsgA_N"/>
    <property type="match status" value="1"/>
</dbReference>
<sequence>MKGRIIKGVGGLYVVSSQGKHYNCKARGKFRHNNSTPMVGDEVCFDVEKENDGVIGEICPRVSELIRPFVSNVTQAFVVFTVKSPDINLDLLNRFLVLCQYNNLNIVLCINKMDLVEEGYGEEIFKMLDTLPYDKIYLNCHKDNMESIKCRLKDHISVFCGPSGVGKSTILNSLIGVEHMETGDISIKLKRGKHTTRHAELIEYEEGFVVDTPGFSSIKTDFIEKEELQNCFPEIRELAGNCKFSNCMHHKEPGCSVKLKVGEEIHPLRYQAYIKILEEIINTRRY</sequence>
<feature type="binding site" evidence="10">
    <location>
        <begin position="161"/>
        <end position="169"/>
    </location>
    <ligand>
        <name>GTP</name>
        <dbReference type="ChEBI" id="CHEBI:37565"/>
    </ligand>
</feature>
<dbReference type="InterPro" id="IPR010914">
    <property type="entry name" value="RsgA_GTPase_dom"/>
</dbReference>
<feature type="domain" description="EngC GTPase" evidence="11">
    <location>
        <begin position="71"/>
        <end position="216"/>
    </location>
</feature>
<dbReference type="GO" id="GO:0005525">
    <property type="term" value="F:GTP binding"/>
    <property type="evidence" value="ECO:0007669"/>
    <property type="project" value="UniProtKB-UniRule"/>
</dbReference>
<dbReference type="Pfam" id="PF03193">
    <property type="entry name" value="RsgA_GTPase"/>
    <property type="match status" value="1"/>
</dbReference>
<dbReference type="InterPro" id="IPR030378">
    <property type="entry name" value="G_CP_dom"/>
</dbReference>
<feature type="binding site" evidence="10">
    <location>
        <begin position="111"/>
        <end position="114"/>
    </location>
    <ligand>
        <name>GTP</name>
        <dbReference type="ChEBI" id="CHEBI:37565"/>
    </ligand>
</feature>
<evidence type="ECO:0000256" key="2">
    <source>
        <dbReference type="ARBA" id="ARBA00022517"/>
    </source>
</evidence>
<evidence type="ECO:0000256" key="9">
    <source>
        <dbReference type="ARBA" id="ARBA00023134"/>
    </source>
</evidence>
<keyword evidence="14" id="KW-1185">Reference proteome</keyword>
<dbReference type="InterPro" id="IPR012340">
    <property type="entry name" value="NA-bd_OB-fold"/>
</dbReference>
<feature type="binding site" evidence="10">
    <location>
        <position position="242"/>
    </location>
    <ligand>
        <name>Zn(2+)</name>
        <dbReference type="ChEBI" id="CHEBI:29105"/>
    </ligand>
</feature>
<evidence type="ECO:0000256" key="4">
    <source>
        <dbReference type="ARBA" id="ARBA00022730"/>
    </source>
</evidence>
<evidence type="ECO:0000259" key="11">
    <source>
        <dbReference type="PROSITE" id="PS50936"/>
    </source>
</evidence>
<evidence type="ECO:0000256" key="1">
    <source>
        <dbReference type="ARBA" id="ARBA00022490"/>
    </source>
</evidence>
<dbReference type="InterPro" id="IPR027417">
    <property type="entry name" value="P-loop_NTPase"/>
</dbReference>
<dbReference type="InterPro" id="IPR004881">
    <property type="entry name" value="Ribosome_biogen_GTPase_RsgA"/>
</dbReference>
<dbReference type="GO" id="GO:0019843">
    <property type="term" value="F:rRNA binding"/>
    <property type="evidence" value="ECO:0007669"/>
    <property type="project" value="UniProtKB-KW"/>
</dbReference>
<evidence type="ECO:0000256" key="5">
    <source>
        <dbReference type="ARBA" id="ARBA00022741"/>
    </source>
</evidence>
<keyword evidence="9 10" id="KW-0342">GTP-binding</keyword>
<dbReference type="Gene3D" id="2.40.50.140">
    <property type="entry name" value="Nucleic acid-binding proteins"/>
    <property type="match status" value="1"/>
</dbReference>
<dbReference type="Proteomes" id="UP000183952">
    <property type="component" value="Unassembled WGS sequence"/>
</dbReference>